<dbReference type="InterPro" id="IPR012301">
    <property type="entry name" value="Malic_N_dom"/>
</dbReference>
<dbReference type="Gene3D" id="3.40.50.720">
    <property type="entry name" value="NAD(P)-binding Rossmann-like Domain"/>
    <property type="match status" value="1"/>
</dbReference>
<name>A0A077AT24_9PROT</name>
<protein>
    <submittedName>
        <fullName evidence="13">Malic enzyme</fullName>
        <ecNumber evidence="13">1.1.1.40</ecNumber>
    </submittedName>
</protein>
<dbReference type="GO" id="GO:0006108">
    <property type="term" value="P:malate metabolic process"/>
    <property type="evidence" value="ECO:0007669"/>
    <property type="project" value="InterPro"/>
</dbReference>
<dbReference type="EMBL" id="CP008941">
    <property type="protein sequence ID" value="AIK96357.1"/>
    <property type="molecule type" value="Genomic_DNA"/>
</dbReference>
<evidence type="ECO:0000256" key="1">
    <source>
        <dbReference type="ARBA" id="ARBA00001936"/>
    </source>
</evidence>
<dbReference type="RefSeq" id="WP_038464696.1">
    <property type="nucleotide sequence ID" value="NZ_CP008941.1"/>
</dbReference>
<dbReference type="SMART" id="SM00919">
    <property type="entry name" value="Malic_M"/>
    <property type="match status" value="1"/>
</dbReference>
<dbReference type="eggNOG" id="COG0280">
    <property type="taxonomic scope" value="Bacteria"/>
</dbReference>
<evidence type="ECO:0000256" key="6">
    <source>
        <dbReference type="ARBA" id="ARBA00023002"/>
    </source>
</evidence>
<dbReference type="Gene3D" id="3.40.50.10750">
    <property type="entry name" value="Isocitrate/Isopropylmalate dehydrogenase-like"/>
    <property type="match status" value="1"/>
</dbReference>
<keyword evidence="10" id="KW-0521">NADP</keyword>
<sequence length="761" mass="82602">MPNEIYERSLFYHRSPKPGKIDIVPTKPLASQQDLALAYSPGVAGPCLAIADDPKTAADYTSRGNLIAVISNGTAVLGLGNIGALASKPVMEGKAVLFKKFAGINAMDIEINETDPDKLIEIIAALEPTFGGINLEDIKAPECFYIEKKLTERMNIPVFHDDQHGTAIIVCAAIINGLKLVDKKIEDVKLVTSGAGAAAIACLDLLVSLGLSKENVIACDSNGVVYEGRAKAMDENKAKYAAKTEARTLADALKGADIFLGLSAAGVVSKEMVVEMAAKPIILALANPEPEIRPELVQEVRSDAIIATGRSDYPNQVNNVLCFPYIFRGALDVGATRINEAMKVACVKALAELTHAESSDLVSSAYGGEVHRFGTDYIIPKPFDPRLSVILPHAVAKAAMETGVAARPVEDLEAYQHNLQSFIYRSSMVMRPVINQAKSNLMRVTFGEGEDERVLRTVQTLLDDKICIPILVGRPSVIDSRIERLGLRMRSHTDFEVIDPSNDSRYQTYWHAYHAIMERKGVSPEAAKFHVRTNTTLIAALTVHLGDADTMIVGTSRLYHEHLKDVLDVLQLSPEHEIAASLNVLLLDRGVYFISDAYVNKKTTPEQIAEITMMATEQVKLFGITPKVALLSHSSFGSSDKYSATKMRDAVQIIRTMAPELEVDGEMHADLALSESLRQSIMPNSSLTGEANLLIMPSLDAAHISFNMLKILGHGLPIGPILMGTNKPGHIVSQTVTSRGLLNMAAIAAVDAQRRKTRREG</sequence>
<dbReference type="EC" id="1.1.1.40" evidence="13"/>
<dbReference type="InterPro" id="IPR051674">
    <property type="entry name" value="Malate_Decarboxylase"/>
</dbReference>
<dbReference type="eggNOG" id="COG0281">
    <property type="taxonomic scope" value="Bacteria"/>
</dbReference>
<dbReference type="InterPro" id="IPR045213">
    <property type="entry name" value="Malic_NAD-bd_bact_type"/>
</dbReference>
<dbReference type="FunFam" id="3.40.50.720:FF:000095">
    <property type="entry name" value="NADP-dependent malic enzyme"/>
    <property type="match status" value="1"/>
</dbReference>
<accession>A0A077AT24</accession>
<dbReference type="SUPFAM" id="SSF53659">
    <property type="entry name" value="Isocitrate/Isopropylmalate dehydrogenase-like"/>
    <property type="match status" value="1"/>
</dbReference>
<dbReference type="GO" id="GO:0016746">
    <property type="term" value="F:acyltransferase activity"/>
    <property type="evidence" value="ECO:0007669"/>
    <property type="project" value="InterPro"/>
</dbReference>
<evidence type="ECO:0000256" key="9">
    <source>
        <dbReference type="PIRSR" id="PIRSR036684-2"/>
    </source>
</evidence>
<dbReference type="GO" id="GO:0046872">
    <property type="term" value="F:metal ion binding"/>
    <property type="evidence" value="ECO:0007669"/>
    <property type="project" value="UniProtKB-KW"/>
</dbReference>
<evidence type="ECO:0000259" key="12">
    <source>
        <dbReference type="SMART" id="SM01274"/>
    </source>
</evidence>
<dbReference type="GO" id="GO:0051287">
    <property type="term" value="F:NAD binding"/>
    <property type="evidence" value="ECO:0007669"/>
    <property type="project" value="InterPro"/>
</dbReference>
<dbReference type="FunFam" id="3.40.50.10380:FF:000003">
    <property type="entry name" value="NADP-dependent malic enzyme"/>
    <property type="match status" value="1"/>
</dbReference>
<feature type="binding site" evidence="9">
    <location>
        <position position="137"/>
    </location>
    <ligand>
        <name>a divalent metal cation</name>
        <dbReference type="ChEBI" id="CHEBI:60240"/>
    </ligand>
</feature>
<keyword evidence="6 13" id="KW-0560">Oxidoreductase</keyword>
<dbReference type="OrthoDB" id="9805787at2"/>
<comment type="similarity">
    <text evidence="3">In the N-terminal section; belongs to the malic enzymes family.</text>
</comment>
<feature type="binding site" evidence="10">
    <location>
        <begin position="76"/>
        <end position="83"/>
    </location>
    <ligand>
        <name>NADP(+)</name>
        <dbReference type="ChEBI" id="CHEBI:58349"/>
    </ligand>
</feature>
<dbReference type="InterPro" id="IPR002505">
    <property type="entry name" value="PTA_PTB"/>
</dbReference>
<evidence type="ECO:0000259" key="11">
    <source>
        <dbReference type="SMART" id="SM00919"/>
    </source>
</evidence>
<dbReference type="AlphaFoldDB" id="A0A077AT24"/>
<evidence type="ECO:0000256" key="2">
    <source>
        <dbReference type="ARBA" id="ARBA00001946"/>
    </source>
</evidence>
<evidence type="ECO:0000256" key="5">
    <source>
        <dbReference type="ARBA" id="ARBA00022723"/>
    </source>
</evidence>
<dbReference type="Pfam" id="PF01515">
    <property type="entry name" value="PTA_PTB"/>
    <property type="match status" value="1"/>
</dbReference>
<dbReference type="CDD" id="cd05311">
    <property type="entry name" value="NAD_bind_2_malic_enz"/>
    <property type="match status" value="1"/>
</dbReference>
<feature type="domain" description="Malic enzyme N-terminal" evidence="12">
    <location>
        <begin position="18"/>
        <end position="151"/>
    </location>
</feature>
<dbReference type="SMART" id="SM01274">
    <property type="entry name" value="malic"/>
    <property type="match status" value="1"/>
</dbReference>
<reference evidence="13 14" key="1">
    <citation type="submission" date="2014-07" db="EMBL/GenBank/DDBJ databases">
        <title>Comparative genomic insights into amoeba endosymbionts belonging to the families of Holosporaceae and Candidatus Midichloriaceae within Rickettsiales.</title>
        <authorList>
            <person name="Wang Z."/>
            <person name="Wu M."/>
        </authorList>
    </citation>
    <scope>NUCLEOTIDE SEQUENCE [LARGE SCALE GENOMIC DNA]</scope>
    <source>
        <strain evidence="13">PRA3</strain>
    </source>
</reference>
<dbReference type="HOGENOM" id="CLU_012366_0_0_5"/>
<dbReference type="KEGG" id="paca:ID47_05835"/>
<dbReference type="Gene3D" id="3.40.50.10380">
    <property type="entry name" value="Malic enzyme, N-terminal domain"/>
    <property type="match status" value="1"/>
</dbReference>
<dbReference type="InterPro" id="IPR012188">
    <property type="entry name" value="ME_PTA"/>
</dbReference>
<keyword evidence="14" id="KW-1185">Reference proteome</keyword>
<dbReference type="SUPFAM" id="SSF53223">
    <property type="entry name" value="Aminoacid dehydrogenase-like, N-terminal domain"/>
    <property type="match status" value="1"/>
</dbReference>
<evidence type="ECO:0000313" key="13">
    <source>
        <dbReference type="EMBL" id="AIK96357.1"/>
    </source>
</evidence>
<proteinExistence type="inferred from homology"/>
<comment type="similarity">
    <text evidence="4">In the C-terminal section; belongs to the phosphate acetyltransferase and butyryltransferase family.</text>
</comment>
<feature type="binding site" evidence="9">
    <location>
        <position position="136"/>
    </location>
    <ligand>
        <name>a divalent metal cation</name>
        <dbReference type="ChEBI" id="CHEBI:60240"/>
    </ligand>
</feature>
<dbReference type="InterPro" id="IPR036291">
    <property type="entry name" value="NAD(P)-bd_dom_sf"/>
</dbReference>
<dbReference type="Pfam" id="PF03949">
    <property type="entry name" value="Malic_M"/>
    <property type="match status" value="1"/>
</dbReference>
<evidence type="ECO:0000313" key="14">
    <source>
        <dbReference type="Proteomes" id="UP000028926"/>
    </source>
</evidence>
<dbReference type="PANTHER" id="PTHR43237">
    <property type="entry name" value="NADP-DEPENDENT MALIC ENZYME"/>
    <property type="match status" value="1"/>
</dbReference>
<dbReference type="Gene3D" id="3.40.50.10950">
    <property type="match status" value="1"/>
</dbReference>
<comment type="cofactor">
    <cofactor evidence="2">
        <name>Mg(2+)</name>
        <dbReference type="ChEBI" id="CHEBI:18420"/>
    </cofactor>
</comment>
<feature type="domain" description="Malic enzyme NAD-binding" evidence="11">
    <location>
        <begin position="163"/>
        <end position="400"/>
    </location>
</feature>
<dbReference type="InterPro" id="IPR042113">
    <property type="entry name" value="P_AcTrfase_dom1"/>
</dbReference>
<evidence type="ECO:0000256" key="8">
    <source>
        <dbReference type="PIRSR" id="PIRSR036684-1"/>
    </source>
</evidence>
<feature type="active site" description="Proton acceptor" evidence="8">
    <location>
        <position position="94"/>
    </location>
</feature>
<evidence type="ECO:0000256" key="3">
    <source>
        <dbReference type="ARBA" id="ARBA00007686"/>
    </source>
</evidence>
<evidence type="ECO:0000256" key="10">
    <source>
        <dbReference type="PIRSR" id="PIRSR036684-3"/>
    </source>
</evidence>
<dbReference type="PIRSF" id="PIRSF036684">
    <property type="entry name" value="ME_PTA"/>
    <property type="match status" value="1"/>
</dbReference>
<dbReference type="InterPro" id="IPR042112">
    <property type="entry name" value="P_AcTrfase_dom2"/>
</dbReference>
<dbReference type="PANTHER" id="PTHR43237:SF4">
    <property type="entry name" value="NADP-DEPENDENT MALIC ENZYME"/>
    <property type="match status" value="1"/>
</dbReference>
<dbReference type="InterPro" id="IPR037062">
    <property type="entry name" value="Malic_N_dom_sf"/>
</dbReference>
<keyword evidence="7" id="KW-0511">Multifunctional enzyme</keyword>
<feature type="binding site" evidence="10">
    <location>
        <position position="162"/>
    </location>
    <ligand>
        <name>a divalent metal cation</name>
        <dbReference type="ChEBI" id="CHEBI:60240"/>
    </ligand>
</feature>
<dbReference type="STRING" id="91604.ID47_05835"/>
<dbReference type="Proteomes" id="UP000028926">
    <property type="component" value="Chromosome"/>
</dbReference>
<dbReference type="SUPFAM" id="SSF51735">
    <property type="entry name" value="NAD(P)-binding Rossmann-fold domains"/>
    <property type="match status" value="1"/>
</dbReference>
<feature type="binding site" evidence="10">
    <location>
        <position position="287"/>
    </location>
    <ligand>
        <name>a divalent metal cation</name>
        <dbReference type="ChEBI" id="CHEBI:60240"/>
    </ligand>
</feature>
<dbReference type="InterPro" id="IPR046346">
    <property type="entry name" value="Aminoacid_DH-like_N_sf"/>
</dbReference>
<evidence type="ECO:0000256" key="7">
    <source>
        <dbReference type="ARBA" id="ARBA00023268"/>
    </source>
</evidence>
<dbReference type="GO" id="GO:0004473">
    <property type="term" value="F:malate dehydrogenase (decarboxylating) (NADP+) activity"/>
    <property type="evidence" value="ECO:0007669"/>
    <property type="project" value="UniProtKB-EC"/>
</dbReference>
<dbReference type="Pfam" id="PF00390">
    <property type="entry name" value="malic"/>
    <property type="match status" value="1"/>
</dbReference>
<comment type="cofactor">
    <cofactor evidence="1">
        <name>Mn(2+)</name>
        <dbReference type="ChEBI" id="CHEBI:29035"/>
    </cofactor>
</comment>
<evidence type="ECO:0000256" key="4">
    <source>
        <dbReference type="ARBA" id="ARBA00008756"/>
    </source>
</evidence>
<organism evidence="13 14">
    <name type="scientific">Candidatus Odyssella acanthamoebae</name>
    <dbReference type="NCBI Taxonomy" id="91604"/>
    <lineage>
        <taxon>Bacteria</taxon>
        <taxon>Pseudomonadati</taxon>
        <taxon>Pseudomonadota</taxon>
        <taxon>Alphaproteobacteria</taxon>
        <taxon>Holosporales</taxon>
        <taxon>Candidatus Paracaedibacteraceae</taxon>
        <taxon>Candidatus Odyssella</taxon>
    </lineage>
</organism>
<keyword evidence="5 9" id="KW-0479">Metal-binding</keyword>
<gene>
    <name evidence="13" type="ORF">ID47_05835</name>
</gene>
<dbReference type="InterPro" id="IPR012302">
    <property type="entry name" value="Malic_NAD-bd"/>
</dbReference>